<evidence type="ECO:0000256" key="4">
    <source>
        <dbReference type="RuleBase" id="RU003694"/>
    </source>
</evidence>
<evidence type="ECO:0000313" key="6">
    <source>
        <dbReference type="EMBL" id="KXZ70714.1"/>
    </source>
</evidence>
<dbReference type="InterPro" id="IPR016039">
    <property type="entry name" value="Thiolase-like"/>
</dbReference>
<evidence type="ECO:0000256" key="2">
    <source>
        <dbReference type="ARBA" id="ARBA00008467"/>
    </source>
</evidence>
<comment type="pathway">
    <text evidence="1">Lipid metabolism.</text>
</comment>
<proteinExistence type="inferred from homology"/>
<organism evidence="6 7">
    <name type="scientific">Acinetobacter venetianus</name>
    <dbReference type="NCBI Taxonomy" id="52133"/>
    <lineage>
        <taxon>Bacteria</taxon>
        <taxon>Pseudomonadati</taxon>
        <taxon>Pseudomonadota</taxon>
        <taxon>Gammaproteobacteria</taxon>
        <taxon>Moraxellales</taxon>
        <taxon>Moraxellaceae</taxon>
        <taxon>Acinetobacter</taxon>
    </lineage>
</organism>
<protein>
    <submittedName>
        <fullName evidence="6">3-oxoacyl-[acyl-carrier-protein] synthase 2</fullName>
        <ecNumber evidence="6">2.3.1.179</ecNumber>
    </submittedName>
</protein>
<dbReference type="AlphaFoldDB" id="A0A150HVM2"/>
<gene>
    <name evidence="6" type="primary">fabF_2</name>
    <name evidence="6" type="ORF">AVENLUH5627_01261</name>
</gene>
<sequence>MSQTISKKSQFQAVGIPVSVGLSALGSTPIHVRDRLIQSENTLNLETVFLADRPVWVGRYTESLIENIPDNLKAFDSRNLRFALTALQKIETALKLAVAEISPKRLSIVVGTSTSGISDSETLLKRYFEGNTALDISHVPQEMGCLSKALQSYLGWQGAAYTISTACSSSAKAFAAGQRLIQADLADAVLVGGVDTLCQLTLNGFNSLESLSADICQPCGVDRDGINIGEAAALFLLTKDQAPIMLYGVGESMDAWHISAPHPEGLGAEKAMQSALDIAEVSSQQIGYVNLHGTATPQNDAMEIKAIRRVFKDSHVPLSSTKHKTGHCLGAAGAIEAFICIQVLKDQDWLPSHQDTKIDPALADQNYVQQQQSSTTIQYAMSNSFAFGGSNISLLFGVGK</sequence>
<keyword evidence="3 4" id="KW-0808">Transferase</keyword>
<dbReference type="EMBL" id="JRUE01000119">
    <property type="protein sequence ID" value="KXZ70714.1"/>
    <property type="molecule type" value="Genomic_DNA"/>
</dbReference>
<dbReference type="SUPFAM" id="SSF53901">
    <property type="entry name" value="Thiolase-like"/>
    <property type="match status" value="2"/>
</dbReference>
<dbReference type="InterPro" id="IPR014031">
    <property type="entry name" value="Ketoacyl_synth_C"/>
</dbReference>
<dbReference type="PATRIC" id="fig|52133.18.peg.1310"/>
<dbReference type="InterPro" id="IPR014030">
    <property type="entry name" value="Ketoacyl_synth_N"/>
</dbReference>
<dbReference type="Proteomes" id="UP000075680">
    <property type="component" value="Unassembled WGS sequence"/>
</dbReference>
<reference evidence="6 7" key="1">
    <citation type="journal article" date="2016" name="Sci. Rep.">
        <title>Genomic and phenotypic characterization of the species Acinetobacter venetianus.</title>
        <authorList>
            <person name="Fondi M."/>
            <person name="Maida I."/>
            <person name="Perrin E."/>
            <person name="Orlandini V."/>
            <person name="La Torre L."/>
            <person name="Bosi E."/>
            <person name="Negroni A."/>
            <person name="Zanaroli G."/>
            <person name="Fava F."/>
            <person name="Decorosi F."/>
            <person name="Giovannetti L."/>
            <person name="Viti C."/>
            <person name="Vaneechoutte M."/>
            <person name="Dijkshoorn L."/>
            <person name="Fani R."/>
        </authorList>
    </citation>
    <scope>NUCLEOTIDE SEQUENCE [LARGE SCALE GENOMIC DNA]</scope>
    <source>
        <strain evidence="6 7">LUH5627</strain>
    </source>
</reference>
<evidence type="ECO:0000256" key="1">
    <source>
        <dbReference type="ARBA" id="ARBA00005189"/>
    </source>
</evidence>
<feature type="domain" description="Ketosynthase family 3 (KS3)" evidence="5">
    <location>
        <begin position="1"/>
        <end position="398"/>
    </location>
</feature>
<accession>A0A150HVM2</accession>
<dbReference type="GO" id="GO:0006633">
    <property type="term" value="P:fatty acid biosynthetic process"/>
    <property type="evidence" value="ECO:0007669"/>
    <property type="project" value="TreeGrafter"/>
</dbReference>
<dbReference type="EC" id="2.3.1.179" evidence="6"/>
<dbReference type="InterPro" id="IPR020841">
    <property type="entry name" value="PKS_Beta-ketoAc_synthase_dom"/>
</dbReference>
<comment type="similarity">
    <text evidence="2 4">Belongs to the thiolase-like superfamily. Beta-ketoacyl-ACP synthases family.</text>
</comment>
<dbReference type="SMART" id="SM00825">
    <property type="entry name" value="PKS_KS"/>
    <property type="match status" value="1"/>
</dbReference>
<comment type="caution">
    <text evidence="6">The sequence shown here is derived from an EMBL/GenBank/DDBJ whole genome shotgun (WGS) entry which is preliminary data.</text>
</comment>
<dbReference type="RefSeq" id="WP_061518507.1">
    <property type="nucleotide sequence ID" value="NZ_JRUE01000119.1"/>
</dbReference>
<evidence type="ECO:0000259" key="5">
    <source>
        <dbReference type="PROSITE" id="PS52004"/>
    </source>
</evidence>
<dbReference type="CDD" id="cd00834">
    <property type="entry name" value="KAS_I_II"/>
    <property type="match status" value="1"/>
</dbReference>
<dbReference type="GO" id="GO:0004315">
    <property type="term" value="F:3-oxoacyl-[acyl-carrier-protein] synthase activity"/>
    <property type="evidence" value="ECO:0007669"/>
    <property type="project" value="UniProtKB-EC"/>
</dbReference>
<dbReference type="GO" id="GO:0005829">
    <property type="term" value="C:cytosol"/>
    <property type="evidence" value="ECO:0007669"/>
    <property type="project" value="TreeGrafter"/>
</dbReference>
<dbReference type="NCBIfam" id="NF006618">
    <property type="entry name" value="PRK09185.1"/>
    <property type="match status" value="1"/>
</dbReference>
<evidence type="ECO:0000256" key="3">
    <source>
        <dbReference type="ARBA" id="ARBA00022679"/>
    </source>
</evidence>
<dbReference type="PANTHER" id="PTHR11712">
    <property type="entry name" value="POLYKETIDE SYNTHASE-RELATED"/>
    <property type="match status" value="1"/>
</dbReference>
<evidence type="ECO:0000313" key="7">
    <source>
        <dbReference type="Proteomes" id="UP000075680"/>
    </source>
</evidence>
<dbReference type="Gene3D" id="3.40.47.10">
    <property type="match status" value="1"/>
</dbReference>
<dbReference type="Pfam" id="PF02801">
    <property type="entry name" value="Ketoacyl-synt_C"/>
    <property type="match status" value="1"/>
</dbReference>
<keyword evidence="6" id="KW-0012">Acyltransferase</keyword>
<name>A0A150HVM2_9GAMM</name>
<dbReference type="Pfam" id="PF00109">
    <property type="entry name" value="ketoacyl-synt"/>
    <property type="match status" value="1"/>
</dbReference>
<dbReference type="PROSITE" id="PS52004">
    <property type="entry name" value="KS3_2"/>
    <property type="match status" value="1"/>
</dbReference>
<dbReference type="InterPro" id="IPR000794">
    <property type="entry name" value="Beta-ketoacyl_synthase"/>
</dbReference>
<dbReference type="PANTHER" id="PTHR11712:SF320">
    <property type="entry name" value="BETA-KETOACYL SYNTHASE"/>
    <property type="match status" value="1"/>
</dbReference>